<dbReference type="AlphaFoldDB" id="A0A9D9N9W9"/>
<protein>
    <submittedName>
        <fullName evidence="2">Uncharacterized protein</fullName>
    </submittedName>
</protein>
<dbReference type="EMBL" id="JADIME010000066">
    <property type="protein sequence ID" value="MBO8465574.1"/>
    <property type="molecule type" value="Genomic_DNA"/>
</dbReference>
<evidence type="ECO:0000313" key="3">
    <source>
        <dbReference type="Proteomes" id="UP000823597"/>
    </source>
</evidence>
<accession>A0A9D9N9W9</accession>
<proteinExistence type="predicted"/>
<evidence type="ECO:0000256" key="1">
    <source>
        <dbReference type="SAM" id="Phobius"/>
    </source>
</evidence>
<keyword evidence="1" id="KW-0812">Transmembrane</keyword>
<evidence type="ECO:0000313" key="2">
    <source>
        <dbReference type="EMBL" id="MBO8465574.1"/>
    </source>
</evidence>
<keyword evidence="1" id="KW-1133">Transmembrane helix</keyword>
<feature type="transmembrane region" description="Helical" evidence="1">
    <location>
        <begin position="125"/>
        <end position="146"/>
    </location>
</feature>
<dbReference type="Proteomes" id="UP000823597">
    <property type="component" value="Unassembled WGS sequence"/>
</dbReference>
<feature type="transmembrane region" description="Helical" evidence="1">
    <location>
        <begin position="61"/>
        <end position="79"/>
    </location>
</feature>
<feature type="transmembrane region" description="Helical" evidence="1">
    <location>
        <begin position="174"/>
        <end position="195"/>
    </location>
</feature>
<organism evidence="2 3">
    <name type="scientific">Candidatus Merdivivens pullistercoris</name>
    <dbReference type="NCBI Taxonomy" id="2840873"/>
    <lineage>
        <taxon>Bacteria</taxon>
        <taxon>Pseudomonadati</taxon>
        <taxon>Bacteroidota</taxon>
        <taxon>Bacteroidia</taxon>
        <taxon>Bacteroidales</taxon>
        <taxon>Muribaculaceae</taxon>
        <taxon>Muribaculaceae incertae sedis</taxon>
        <taxon>Candidatus Merdivivens</taxon>
    </lineage>
</organism>
<feature type="transmembrane region" description="Helical" evidence="1">
    <location>
        <begin position="35"/>
        <end position="55"/>
    </location>
</feature>
<gene>
    <name evidence="2" type="ORF">IAB93_06225</name>
</gene>
<comment type="caution">
    <text evidence="2">The sequence shown here is derived from an EMBL/GenBank/DDBJ whole genome shotgun (WGS) entry which is preliminary data.</text>
</comment>
<keyword evidence="1" id="KW-0472">Membrane</keyword>
<reference evidence="2" key="2">
    <citation type="journal article" date="2021" name="PeerJ">
        <title>Extensive microbial diversity within the chicken gut microbiome revealed by metagenomics and culture.</title>
        <authorList>
            <person name="Gilroy R."/>
            <person name="Ravi A."/>
            <person name="Getino M."/>
            <person name="Pursley I."/>
            <person name="Horton D.L."/>
            <person name="Alikhan N.F."/>
            <person name="Baker D."/>
            <person name="Gharbi K."/>
            <person name="Hall N."/>
            <person name="Watson M."/>
            <person name="Adriaenssens E.M."/>
            <person name="Foster-Nyarko E."/>
            <person name="Jarju S."/>
            <person name="Secka A."/>
            <person name="Antonio M."/>
            <person name="Oren A."/>
            <person name="Chaudhuri R.R."/>
            <person name="La Ragione R."/>
            <person name="Hildebrand F."/>
            <person name="Pallen M.J."/>
        </authorList>
    </citation>
    <scope>NUCLEOTIDE SEQUENCE</scope>
    <source>
        <strain evidence="2">10037</strain>
    </source>
</reference>
<sequence>MEDKKINEKESLELISEMLRKTKEGAAMKQDYNAFLFYGYTAAAVSLAAWLLIHFTGKMEFMFVWFAMFLPYLWTTFSGKRKKPEVTTYIDGMLGNIWKVIGSMFGLTLIAMLLIGIAVTKEINFSLMMPLAIIYGGIGTSMTGLVIKEKWFVWPPLVGLVAAVYMLMDGSCDNLWNFLFGLSFLAFMAIPAHIVRSKIR</sequence>
<name>A0A9D9N9W9_9BACT</name>
<feature type="transmembrane region" description="Helical" evidence="1">
    <location>
        <begin position="151"/>
        <end position="168"/>
    </location>
</feature>
<feature type="transmembrane region" description="Helical" evidence="1">
    <location>
        <begin position="100"/>
        <end position="119"/>
    </location>
</feature>
<reference evidence="2" key="1">
    <citation type="submission" date="2020-10" db="EMBL/GenBank/DDBJ databases">
        <authorList>
            <person name="Gilroy R."/>
        </authorList>
    </citation>
    <scope>NUCLEOTIDE SEQUENCE</scope>
    <source>
        <strain evidence="2">10037</strain>
    </source>
</reference>